<protein>
    <recommendedName>
        <fullName evidence="1">THUMP-like domain-containing protein</fullName>
    </recommendedName>
</protein>
<name>A0A150H9Q2_9MICO</name>
<gene>
    <name evidence="2" type="ORF">Bravens_00704</name>
</gene>
<dbReference type="InterPro" id="IPR029063">
    <property type="entry name" value="SAM-dependent_MTases_sf"/>
</dbReference>
<feature type="domain" description="THUMP-like" evidence="1">
    <location>
        <begin position="328"/>
        <end position="403"/>
    </location>
</feature>
<comment type="caution">
    <text evidence="2">The sequence shown here is derived from an EMBL/GenBank/DDBJ whole genome shotgun (WGS) entry which is preliminary data.</text>
</comment>
<dbReference type="PATRIC" id="fig|479117.4.peg.703"/>
<dbReference type="EMBL" id="LQQC01000008">
    <property type="protein sequence ID" value="KXZ58832.1"/>
    <property type="molecule type" value="Genomic_DNA"/>
</dbReference>
<evidence type="ECO:0000313" key="3">
    <source>
        <dbReference type="Proteomes" id="UP000243589"/>
    </source>
</evidence>
<dbReference type="AlphaFoldDB" id="A0A150H9Q2"/>
<dbReference type="InterPro" id="IPR041497">
    <property type="entry name" value="Thump-like"/>
</dbReference>
<dbReference type="SUPFAM" id="SSF53335">
    <property type="entry name" value="S-adenosyl-L-methionine-dependent methyltransferases"/>
    <property type="match status" value="1"/>
</dbReference>
<organism evidence="2 3">
    <name type="scientific">Brevibacterium ravenspurgense</name>
    <dbReference type="NCBI Taxonomy" id="479117"/>
    <lineage>
        <taxon>Bacteria</taxon>
        <taxon>Bacillati</taxon>
        <taxon>Actinomycetota</taxon>
        <taxon>Actinomycetes</taxon>
        <taxon>Micrococcales</taxon>
        <taxon>Brevibacteriaceae</taxon>
        <taxon>Brevibacterium</taxon>
    </lineage>
</organism>
<dbReference type="CDD" id="cd02440">
    <property type="entry name" value="AdoMet_MTases"/>
    <property type="match status" value="1"/>
</dbReference>
<reference evidence="2 3" key="1">
    <citation type="submission" date="2016-01" db="EMBL/GenBank/DDBJ databases">
        <title>Use of Whole Genome Sequencing to ascertain that Brevibacterium massiliense (Roux, Raoult 2009) is a later heterotypic synonym of Brevibacterium ravenspurgense (Mages 2008).</title>
        <authorList>
            <person name="Bernier A.-M."/>
            <person name="Burdz T."/>
            <person name="Huynh C."/>
            <person name="Pachecho A.L."/>
            <person name="Wiebe D."/>
            <person name="Bonner C."/>
            <person name="Bernard K."/>
        </authorList>
    </citation>
    <scope>NUCLEOTIDE SEQUENCE [LARGE SCALE GENOMIC DNA]</scope>
    <source>
        <strain evidence="2 3">CCUG56047</strain>
    </source>
</reference>
<evidence type="ECO:0000313" key="2">
    <source>
        <dbReference type="EMBL" id="KXZ58832.1"/>
    </source>
</evidence>
<sequence length="405" mass="43022">MDPQTAAALLNPDVLAVLDSIEYSRAEEMQTQQRLRKQGLAPEVAAAVMTQAQLRVEARAKFGPFADSMLFTRDGLGQATRLPVAAMHAKRMHRGGPGLIADLGCGIGADALAFAGVGEASVYACDADEVTAALAAYNLRPFDAVAEHARAEDFDLARADALWLDPARRRGTNADGSAFRLSDPEAFSPSLSWAFAAARRVPSVGVKLGPALDHDLVPDGWEAQWASHRGDVVEVALFHGRAQEREGRAALIMGDEGSLTVTEADLPADEVPVAGVGNYLFEPDGAVIRSGLVQALCGPLGAHRIHESIAYLSGDRPAEGPVAQAVSQYRVEDVLPAGIKAVRGALADRGINQVVIKKRGMDIDPAQVRRQLKLRPAKKGQPAKSAVVIFTRAGTQRCAILAHED</sequence>
<dbReference type="Proteomes" id="UP000243589">
    <property type="component" value="Unassembled WGS sequence"/>
</dbReference>
<evidence type="ECO:0000259" key="1">
    <source>
        <dbReference type="Pfam" id="PF18096"/>
    </source>
</evidence>
<accession>A0A150H9Q2</accession>
<proteinExistence type="predicted"/>
<dbReference type="Pfam" id="PF18096">
    <property type="entry name" value="Thump_like"/>
    <property type="match status" value="1"/>
</dbReference>
<keyword evidence="3" id="KW-1185">Reference proteome</keyword>
<dbReference type="RefSeq" id="WP_062020334.1">
    <property type="nucleotide sequence ID" value="NZ_LQQC01000008.1"/>
</dbReference>
<dbReference type="Gene3D" id="3.40.50.150">
    <property type="entry name" value="Vaccinia Virus protein VP39"/>
    <property type="match status" value="1"/>
</dbReference>